<sequence length="348" mass="39111">MFASDGVTLCDIVKHADGRFVCVNRQHGETAEVDRQDLIVYRLNLRTIATLLLEQLGGRIDFAQHEVSSPVYRLGRLRSRFAAARLYLCIRSCRASLLDAAMSIRGSTPVVLLVPMLFGTDTNVDLIEEQTGVTIFAADELFHHHDGRITANPVAMEELRHRLGCLDASQANTFRLSGDSRSIRYAKQEITLSETVGLWYLSQLLAQPFVQVNAVELEAARTGTTTRSSNSPTGEMLDEEARRAYQQRIAELDEDIAIAEKNNDVGVLDKLNAEKQQIIAGIRRATGLHGKSRVTTDESKSRKNIRQEMQRAIRRIAKSHPALAKHLNHAFKGNWLCYQPDEDPMWEF</sequence>
<reference evidence="1 2" key="1">
    <citation type="submission" date="2019-02" db="EMBL/GenBank/DDBJ databases">
        <title>Deep-cultivation of Planctomycetes and their phenomic and genomic characterization uncovers novel biology.</title>
        <authorList>
            <person name="Wiegand S."/>
            <person name="Jogler M."/>
            <person name="Boedeker C."/>
            <person name="Pinto D."/>
            <person name="Vollmers J."/>
            <person name="Rivas-Marin E."/>
            <person name="Kohn T."/>
            <person name="Peeters S.H."/>
            <person name="Heuer A."/>
            <person name="Rast P."/>
            <person name="Oberbeckmann S."/>
            <person name="Bunk B."/>
            <person name="Jeske O."/>
            <person name="Meyerdierks A."/>
            <person name="Storesund J.E."/>
            <person name="Kallscheuer N."/>
            <person name="Luecker S."/>
            <person name="Lage O.M."/>
            <person name="Pohl T."/>
            <person name="Merkel B.J."/>
            <person name="Hornburger P."/>
            <person name="Mueller R.-W."/>
            <person name="Bruemmer F."/>
            <person name="Labrenz M."/>
            <person name="Spormann A.M."/>
            <person name="Op Den Camp H."/>
            <person name="Overmann J."/>
            <person name="Amann R."/>
            <person name="Jetten M.S.M."/>
            <person name="Mascher T."/>
            <person name="Medema M.H."/>
            <person name="Devos D.P."/>
            <person name="Kaster A.-K."/>
            <person name="Ovreas L."/>
            <person name="Rohde M."/>
            <person name="Galperin M.Y."/>
            <person name="Jogler C."/>
        </authorList>
    </citation>
    <scope>NUCLEOTIDE SEQUENCE [LARGE SCALE GENOMIC DNA]</scope>
    <source>
        <strain evidence="1 2">Poly41</strain>
    </source>
</reference>
<gene>
    <name evidence="1" type="ORF">Poly41_23000</name>
</gene>
<dbReference type="EMBL" id="SJPV01000003">
    <property type="protein sequence ID" value="TWU39476.1"/>
    <property type="molecule type" value="Genomic_DNA"/>
</dbReference>
<accession>A0A5C6DWM0</accession>
<evidence type="ECO:0000313" key="2">
    <source>
        <dbReference type="Proteomes" id="UP000319143"/>
    </source>
</evidence>
<name>A0A5C6DWM0_9BACT</name>
<protein>
    <submittedName>
        <fullName evidence="1">Uncharacterized protein</fullName>
    </submittedName>
</protein>
<comment type="caution">
    <text evidence="1">The sequence shown here is derived from an EMBL/GenBank/DDBJ whole genome shotgun (WGS) entry which is preliminary data.</text>
</comment>
<proteinExistence type="predicted"/>
<dbReference type="Proteomes" id="UP000319143">
    <property type="component" value="Unassembled WGS sequence"/>
</dbReference>
<keyword evidence="2" id="KW-1185">Reference proteome</keyword>
<dbReference type="AlphaFoldDB" id="A0A5C6DWM0"/>
<organism evidence="1 2">
    <name type="scientific">Novipirellula artificiosorum</name>
    <dbReference type="NCBI Taxonomy" id="2528016"/>
    <lineage>
        <taxon>Bacteria</taxon>
        <taxon>Pseudomonadati</taxon>
        <taxon>Planctomycetota</taxon>
        <taxon>Planctomycetia</taxon>
        <taxon>Pirellulales</taxon>
        <taxon>Pirellulaceae</taxon>
        <taxon>Novipirellula</taxon>
    </lineage>
</organism>
<evidence type="ECO:0000313" key="1">
    <source>
        <dbReference type="EMBL" id="TWU39476.1"/>
    </source>
</evidence>